<feature type="domain" description="Response regulatory" evidence="10">
    <location>
        <begin position="4"/>
        <end position="117"/>
    </location>
</feature>
<dbReference type="GO" id="GO:0005829">
    <property type="term" value="C:cytosol"/>
    <property type="evidence" value="ECO:0007669"/>
    <property type="project" value="TreeGrafter"/>
</dbReference>
<dbReference type="InterPro" id="IPR011006">
    <property type="entry name" value="CheY-like_superfamily"/>
</dbReference>
<evidence type="ECO:0000256" key="6">
    <source>
        <dbReference type="ARBA" id="ARBA00023163"/>
    </source>
</evidence>
<protein>
    <recommendedName>
        <fullName evidence="1">Stage 0 sporulation protein A homolog</fullName>
    </recommendedName>
</protein>
<dbReference type="Pfam" id="PF00486">
    <property type="entry name" value="Trans_reg_C"/>
    <property type="match status" value="1"/>
</dbReference>
<keyword evidence="4" id="KW-0805">Transcription regulation</keyword>
<dbReference type="InterPro" id="IPR036388">
    <property type="entry name" value="WH-like_DNA-bd_sf"/>
</dbReference>
<evidence type="ECO:0000256" key="8">
    <source>
        <dbReference type="PROSITE-ProRule" id="PRU00169"/>
    </source>
</evidence>
<dbReference type="Proteomes" id="UP000095712">
    <property type="component" value="Unassembled WGS sequence"/>
</dbReference>
<evidence type="ECO:0000313" key="12">
    <source>
        <dbReference type="EMBL" id="CUP57075.1"/>
    </source>
</evidence>
<dbReference type="SUPFAM" id="SSF46894">
    <property type="entry name" value="C-terminal effector domain of the bipartite response regulators"/>
    <property type="match status" value="1"/>
</dbReference>
<reference evidence="12 14" key="1">
    <citation type="submission" date="2015-09" db="EMBL/GenBank/DDBJ databases">
        <authorList>
            <consortium name="Pathogen Informatics"/>
        </authorList>
    </citation>
    <scope>NUCLEOTIDE SEQUENCE [LARGE SCALE GENOMIC DNA]</scope>
    <source>
        <strain evidence="12 14">2789STDY5834911</strain>
    </source>
</reference>
<name>A0A174PF93_9FIRM</name>
<gene>
    <name evidence="12" type="primary">regX3_2</name>
    <name evidence="12" type="ORF">ERS852523_02055</name>
    <name evidence="13" type="ORF">GT712_11115</name>
</gene>
<dbReference type="EMBL" id="WWVF01000020">
    <property type="protein sequence ID" value="MZS89607.1"/>
    <property type="molecule type" value="Genomic_DNA"/>
</dbReference>
<dbReference type="SMART" id="SM00862">
    <property type="entry name" value="Trans_reg_C"/>
    <property type="match status" value="1"/>
</dbReference>
<dbReference type="OrthoDB" id="9790442at2"/>
<dbReference type="InterPro" id="IPR001789">
    <property type="entry name" value="Sig_transdc_resp-reg_receiver"/>
</dbReference>
<dbReference type="PROSITE" id="PS50110">
    <property type="entry name" value="RESPONSE_REGULATORY"/>
    <property type="match status" value="1"/>
</dbReference>
<evidence type="ECO:0000256" key="7">
    <source>
        <dbReference type="ARBA" id="ARBA00024867"/>
    </source>
</evidence>
<feature type="domain" description="OmpR/PhoB-type" evidence="11">
    <location>
        <begin position="129"/>
        <end position="227"/>
    </location>
</feature>
<evidence type="ECO:0000256" key="5">
    <source>
        <dbReference type="ARBA" id="ARBA00023125"/>
    </source>
</evidence>
<proteinExistence type="predicted"/>
<reference evidence="13 15" key="2">
    <citation type="journal article" date="2019" name="Nat. Med.">
        <title>A library of human gut bacterial isolates paired with longitudinal multiomics data enables mechanistic microbiome research.</title>
        <authorList>
            <person name="Poyet M."/>
            <person name="Groussin M."/>
            <person name="Gibbons S.M."/>
            <person name="Avila-Pacheco J."/>
            <person name="Jiang X."/>
            <person name="Kearney S.M."/>
            <person name="Perrotta A.R."/>
            <person name="Berdy B."/>
            <person name="Zhao S."/>
            <person name="Lieberman T.D."/>
            <person name="Swanson P.K."/>
            <person name="Smith M."/>
            <person name="Roesemann S."/>
            <person name="Alexander J.E."/>
            <person name="Rich S.A."/>
            <person name="Livny J."/>
            <person name="Vlamakis H."/>
            <person name="Clish C."/>
            <person name="Bullock K."/>
            <person name="Deik A."/>
            <person name="Scott J."/>
            <person name="Pierce K.A."/>
            <person name="Xavier R.J."/>
            <person name="Alm E.J."/>
        </authorList>
    </citation>
    <scope>NUCLEOTIDE SEQUENCE [LARGE SCALE GENOMIC DNA]</scope>
    <source>
        <strain evidence="13 15">BIOML-A12</strain>
    </source>
</reference>
<evidence type="ECO:0000256" key="2">
    <source>
        <dbReference type="ARBA" id="ARBA00022553"/>
    </source>
</evidence>
<dbReference type="Pfam" id="PF00072">
    <property type="entry name" value="Response_reg"/>
    <property type="match status" value="1"/>
</dbReference>
<dbReference type="Gene3D" id="6.10.250.690">
    <property type="match status" value="1"/>
</dbReference>
<evidence type="ECO:0000313" key="15">
    <source>
        <dbReference type="Proteomes" id="UP000477156"/>
    </source>
</evidence>
<evidence type="ECO:0000256" key="3">
    <source>
        <dbReference type="ARBA" id="ARBA00023012"/>
    </source>
</evidence>
<dbReference type="Proteomes" id="UP000477156">
    <property type="component" value="Unassembled WGS sequence"/>
</dbReference>
<dbReference type="GO" id="GO:0000976">
    <property type="term" value="F:transcription cis-regulatory region binding"/>
    <property type="evidence" value="ECO:0007669"/>
    <property type="project" value="TreeGrafter"/>
</dbReference>
<dbReference type="Gene3D" id="3.40.50.2300">
    <property type="match status" value="1"/>
</dbReference>
<comment type="function">
    <text evidence="7">May play the central regulatory role in sporulation. It may be an element of the effector pathway responsible for the activation of sporulation genes in response to nutritional stress. Spo0A may act in concert with spo0H (a sigma factor) to control the expression of some genes that are critical to the sporulation process.</text>
</comment>
<dbReference type="PANTHER" id="PTHR48111">
    <property type="entry name" value="REGULATOR OF RPOS"/>
    <property type="match status" value="1"/>
</dbReference>
<dbReference type="GO" id="GO:0006355">
    <property type="term" value="P:regulation of DNA-templated transcription"/>
    <property type="evidence" value="ECO:0007669"/>
    <property type="project" value="InterPro"/>
</dbReference>
<evidence type="ECO:0000313" key="14">
    <source>
        <dbReference type="Proteomes" id="UP000095712"/>
    </source>
</evidence>
<keyword evidence="6" id="KW-0804">Transcription</keyword>
<organism evidence="12 14">
    <name type="scientific">Blautia wexlerae</name>
    <dbReference type="NCBI Taxonomy" id="418240"/>
    <lineage>
        <taxon>Bacteria</taxon>
        <taxon>Bacillati</taxon>
        <taxon>Bacillota</taxon>
        <taxon>Clostridia</taxon>
        <taxon>Lachnospirales</taxon>
        <taxon>Lachnospiraceae</taxon>
        <taxon>Blautia</taxon>
    </lineage>
</organism>
<evidence type="ECO:0000259" key="10">
    <source>
        <dbReference type="PROSITE" id="PS50110"/>
    </source>
</evidence>
<evidence type="ECO:0000256" key="1">
    <source>
        <dbReference type="ARBA" id="ARBA00018672"/>
    </source>
</evidence>
<dbReference type="PROSITE" id="PS51755">
    <property type="entry name" value="OMPR_PHOB"/>
    <property type="match status" value="1"/>
</dbReference>
<dbReference type="GeneID" id="97505836"/>
<keyword evidence="5 9" id="KW-0238">DNA-binding</keyword>
<dbReference type="SUPFAM" id="SSF52172">
    <property type="entry name" value="CheY-like"/>
    <property type="match status" value="1"/>
</dbReference>
<dbReference type="FunFam" id="1.10.10.10:FF:000018">
    <property type="entry name" value="DNA-binding response regulator ResD"/>
    <property type="match status" value="1"/>
</dbReference>
<dbReference type="InterPro" id="IPR016032">
    <property type="entry name" value="Sig_transdc_resp-reg_C-effctor"/>
</dbReference>
<dbReference type="Gene3D" id="1.10.10.10">
    <property type="entry name" value="Winged helix-like DNA-binding domain superfamily/Winged helix DNA-binding domain"/>
    <property type="match status" value="1"/>
</dbReference>
<dbReference type="RefSeq" id="WP_025580962.1">
    <property type="nucleotide sequence ID" value="NZ_AP031426.1"/>
</dbReference>
<evidence type="ECO:0000313" key="13">
    <source>
        <dbReference type="EMBL" id="MZS89607.1"/>
    </source>
</evidence>
<dbReference type="InterPro" id="IPR039420">
    <property type="entry name" value="WalR-like"/>
</dbReference>
<dbReference type="EMBL" id="CZAW01000020">
    <property type="protein sequence ID" value="CUP57075.1"/>
    <property type="molecule type" value="Genomic_DNA"/>
</dbReference>
<accession>A0A174PF93</accession>
<dbReference type="CDD" id="cd17574">
    <property type="entry name" value="REC_OmpR"/>
    <property type="match status" value="1"/>
</dbReference>
<dbReference type="CDD" id="cd00383">
    <property type="entry name" value="trans_reg_C"/>
    <property type="match status" value="1"/>
</dbReference>
<dbReference type="GO" id="GO:0032993">
    <property type="term" value="C:protein-DNA complex"/>
    <property type="evidence" value="ECO:0007669"/>
    <property type="project" value="TreeGrafter"/>
</dbReference>
<feature type="modified residue" description="4-aspartylphosphate" evidence="8">
    <location>
        <position position="53"/>
    </location>
</feature>
<evidence type="ECO:0000259" key="11">
    <source>
        <dbReference type="PROSITE" id="PS51755"/>
    </source>
</evidence>
<feature type="DNA-binding region" description="OmpR/PhoB-type" evidence="9">
    <location>
        <begin position="129"/>
        <end position="227"/>
    </location>
</feature>
<keyword evidence="3" id="KW-0902">Two-component regulatory system</keyword>
<dbReference type="InterPro" id="IPR001867">
    <property type="entry name" value="OmpR/PhoB-type_DNA-bd"/>
</dbReference>
<sequence length="229" mass="26403">MRKDIIIIDDDRDLCTLLQESLLQENICADISCNGFDGIKSVKDKEYQLVVLDVMMPGISGFEVLERIRDMSNVPILMLTAKDDSTSKVKGLRAGADDYLTKPFEMEEFFARVLSLIRRYTRLNNMASKAILKYGDLRIDLESGIVELSGEELKLSAKEYDVLIYLAKNQGKILTKKQIYENVWNEEYVYDDDNIMAVISRLRKKIERTAENSYIQTVRGLGYRFNKEL</sequence>
<dbReference type="AlphaFoldDB" id="A0A174PF93"/>
<evidence type="ECO:0000256" key="9">
    <source>
        <dbReference type="PROSITE-ProRule" id="PRU01091"/>
    </source>
</evidence>
<dbReference type="PANTHER" id="PTHR48111:SF1">
    <property type="entry name" value="TWO-COMPONENT RESPONSE REGULATOR ORR33"/>
    <property type="match status" value="1"/>
</dbReference>
<keyword evidence="2 8" id="KW-0597">Phosphoprotein</keyword>
<dbReference type="SMART" id="SM00448">
    <property type="entry name" value="REC"/>
    <property type="match status" value="1"/>
</dbReference>
<evidence type="ECO:0000256" key="4">
    <source>
        <dbReference type="ARBA" id="ARBA00023015"/>
    </source>
</evidence>
<dbReference type="GO" id="GO:0000156">
    <property type="term" value="F:phosphorelay response regulator activity"/>
    <property type="evidence" value="ECO:0007669"/>
    <property type="project" value="TreeGrafter"/>
</dbReference>